<feature type="transmembrane region" description="Helical" evidence="1">
    <location>
        <begin position="68"/>
        <end position="95"/>
    </location>
</feature>
<dbReference type="RefSeq" id="WP_122898298.1">
    <property type="nucleotide sequence ID" value="NZ_RHIB01000001.1"/>
</dbReference>
<feature type="transmembrane region" description="Helical" evidence="1">
    <location>
        <begin position="257"/>
        <end position="280"/>
    </location>
</feature>
<name>A0A3M7TYW4_9BACI</name>
<dbReference type="Pfam" id="PF13559">
    <property type="entry name" value="DUF4129"/>
    <property type="match status" value="1"/>
</dbReference>
<feature type="transmembrane region" description="Helical" evidence="1">
    <location>
        <begin position="177"/>
        <end position="200"/>
    </location>
</feature>
<sequence>MKKWQPDLPHWLRLSLEMWFVYLLLFPVYMDTAGYTPPIPFLAVVIAGIIVISFFIRNTKKLKYSLLSIPIVITAALLGGFHISMAIFLSFTLFWRVRAHLTGDQEGTEIKVLFLSLFTGVFYYLLFQSAPYHWLILIFLSIQFFGSLLVIAFNNTLKAATNGEQKRRQMRWTVKMLLGVGGMGLLVALFTPIITAAILFITRTFIYAVGWLMSPLLFLFTGIEGEDIVMEEGEDEGDEEAPLLFEELGNVDVDSTFIGSITFYWIVAGILFLLAFIYLIRKKTSRPVRSKDESFEEEAIRLEVEHSNWNWLKKRVTPKHDVRRSFLKLETAMAKKGLARSFPQTAEEWLLELPIEEEEKERIYSTYERVRYGEEEVSSTEHKAFKQTVSTVIKRIKRHKEDELSK</sequence>
<protein>
    <recommendedName>
        <fullName evidence="2">Protein-glutamine gamma-glutamyltransferase-like C-terminal domain-containing protein</fullName>
    </recommendedName>
</protein>
<proteinExistence type="predicted"/>
<dbReference type="InterPro" id="IPR025403">
    <property type="entry name" value="TgpA-like_C"/>
</dbReference>
<keyword evidence="1" id="KW-0472">Membrane</keyword>
<gene>
    <name evidence="3" type="ORF">EBO34_11275</name>
</gene>
<feature type="transmembrane region" description="Helical" evidence="1">
    <location>
        <begin position="110"/>
        <end position="127"/>
    </location>
</feature>
<dbReference type="OrthoDB" id="2352496at2"/>
<reference evidence="3 4" key="1">
    <citation type="submission" date="2018-10" db="EMBL/GenBank/DDBJ databases">
        <title>Bacillus Keqinensis sp. nov., a moderately halophilic bacterium isolated from a saline-alkaline lake.</title>
        <authorList>
            <person name="Wang H."/>
        </authorList>
    </citation>
    <scope>NUCLEOTIDE SEQUENCE [LARGE SCALE GENOMIC DNA]</scope>
    <source>
        <strain evidence="3 4">KQ-3</strain>
    </source>
</reference>
<evidence type="ECO:0000313" key="4">
    <source>
        <dbReference type="Proteomes" id="UP000278746"/>
    </source>
</evidence>
<evidence type="ECO:0000259" key="2">
    <source>
        <dbReference type="Pfam" id="PF13559"/>
    </source>
</evidence>
<comment type="caution">
    <text evidence="3">The sequence shown here is derived from an EMBL/GenBank/DDBJ whole genome shotgun (WGS) entry which is preliminary data.</text>
</comment>
<feature type="transmembrane region" description="Helical" evidence="1">
    <location>
        <begin position="134"/>
        <end position="157"/>
    </location>
</feature>
<dbReference type="AlphaFoldDB" id="A0A3M7TYW4"/>
<keyword evidence="1" id="KW-1133">Transmembrane helix</keyword>
<feature type="transmembrane region" description="Helical" evidence="1">
    <location>
        <begin position="35"/>
        <end position="56"/>
    </location>
</feature>
<keyword evidence="4" id="KW-1185">Reference proteome</keyword>
<evidence type="ECO:0000256" key="1">
    <source>
        <dbReference type="SAM" id="Phobius"/>
    </source>
</evidence>
<organism evidence="3 4">
    <name type="scientific">Alteribacter keqinensis</name>
    <dbReference type="NCBI Taxonomy" id="2483800"/>
    <lineage>
        <taxon>Bacteria</taxon>
        <taxon>Bacillati</taxon>
        <taxon>Bacillota</taxon>
        <taxon>Bacilli</taxon>
        <taxon>Bacillales</taxon>
        <taxon>Bacillaceae</taxon>
        <taxon>Alteribacter</taxon>
    </lineage>
</organism>
<feature type="transmembrane region" description="Helical" evidence="1">
    <location>
        <begin position="12"/>
        <end position="29"/>
    </location>
</feature>
<feature type="domain" description="Protein-glutamine gamma-glutamyltransferase-like C-terminal" evidence="2">
    <location>
        <begin position="327"/>
        <end position="387"/>
    </location>
</feature>
<keyword evidence="1" id="KW-0812">Transmembrane</keyword>
<evidence type="ECO:0000313" key="3">
    <source>
        <dbReference type="EMBL" id="RNA70471.1"/>
    </source>
</evidence>
<dbReference type="EMBL" id="RHIB01000001">
    <property type="protein sequence ID" value="RNA70471.1"/>
    <property type="molecule type" value="Genomic_DNA"/>
</dbReference>
<accession>A0A3M7TYW4</accession>
<dbReference type="Proteomes" id="UP000278746">
    <property type="component" value="Unassembled WGS sequence"/>
</dbReference>